<keyword evidence="1" id="KW-1185">Reference proteome</keyword>
<dbReference type="AlphaFoldDB" id="A0A914VAU8"/>
<reference evidence="2" key="1">
    <citation type="submission" date="2022-11" db="UniProtKB">
        <authorList>
            <consortium name="WormBaseParasite"/>
        </authorList>
    </citation>
    <scope>IDENTIFICATION</scope>
</reference>
<name>A0A914VAU8_9BILA</name>
<dbReference type="WBParaSite" id="PSAMB.scaffold1732size28309.g14705.t1">
    <property type="protein sequence ID" value="PSAMB.scaffold1732size28309.g14705.t1"/>
    <property type="gene ID" value="PSAMB.scaffold1732size28309.g14705"/>
</dbReference>
<protein>
    <submittedName>
        <fullName evidence="2">Uncharacterized protein</fullName>
    </submittedName>
</protein>
<sequence>MFSSLKRFGMLRKYREVSVQEPQEAVYVRQLAVKSQDRQLFKPTGVGPLARTEVELHGKRNVDGPTDDDDESVRLSFCVV</sequence>
<evidence type="ECO:0000313" key="1">
    <source>
        <dbReference type="Proteomes" id="UP000887566"/>
    </source>
</evidence>
<organism evidence="1 2">
    <name type="scientific">Plectus sambesii</name>
    <dbReference type="NCBI Taxonomy" id="2011161"/>
    <lineage>
        <taxon>Eukaryota</taxon>
        <taxon>Metazoa</taxon>
        <taxon>Ecdysozoa</taxon>
        <taxon>Nematoda</taxon>
        <taxon>Chromadorea</taxon>
        <taxon>Plectida</taxon>
        <taxon>Plectina</taxon>
        <taxon>Plectoidea</taxon>
        <taxon>Plectidae</taxon>
        <taxon>Plectus</taxon>
    </lineage>
</organism>
<dbReference type="Proteomes" id="UP000887566">
    <property type="component" value="Unplaced"/>
</dbReference>
<evidence type="ECO:0000313" key="2">
    <source>
        <dbReference type="WBParaSite" id="PSAMB.scaffold1732size28309.g14705.t1"/>
    </source>
</evidence>
<accession>A0A914VAU8</accession>
<proteinExistence type="predicted"/>